<feature type="chain" id="PRO_5019323973" description="Lipocalin-like domain-containing protein" evidence="1">
    <location>
        <begin position="23"/>
        <end position="172"/>
    </location>
</feature>
<proteinExistence type="predicted"/>
<organism evidence="2 3">
    <name type="scientific">Algoriphagus lacus</name>
    <dbReference type="NCBI Taxonomy" id="2056311"/>
    <lineage>
        <taxon>Bacteria</taxon>
        <taxon>Pseudomonadati</taxon>
        <taxon>Bacteroidota</taxon>
        <taxon>Cytophagia</taxon>
        <taxon>Cytophagales</taxon>
        <taxon>Cyclobacteriaceae</taxon>
        <taxon>Algoriphagus</taxon>
    </lineage>
</organism>
<keyword evidence="1" id="KW-0732">Signal</keyword>
<dbReference type="OrthoDB" id="1349136at2"/>
<accession>A0A418PNP5</accession>
<dbReference type="EMBL" id="QXML01000009">
    <property type="protein sequence ID" value="RIW13336.1"/>
    <property type="molecule type" value="Genomic_DNA"/>
</dbReference>
<dbReference type="AlphaFoldDB" id="A0A418PNP5"/>
<evidence type="ECO:0000313" key="2">
    <source>
        <dbReference type="EMBL" id="RIW13336.1"/>
    </source>
</evidence>
<dbReference type="Proteomes" id="UP000283522">
    <property type="component" value="Unassembled WGS sequence"/>
</dbReference>
<evidence type="ECO:0000256" key="1">
    <source>
        <dbReference type="SAM" id="SignalP"/>
    </source>
</evidence>
<dbReference type="PROSITE" id="PS51257">
    <property type="entry name" value="PROKAR_LIPOPROTEIN"/>
    <property type="match status" value="1"/>
</dbReference>
<evidence type="ECO:0000313" key="3">
    <source>
        <dbReference type="Proteomes" id="UP000283522"/>
    </source>
</evidence>
<name>A0A418PNP5_9BACT</name>
<feature type="signal peptide" evidence="1">
    <location>
        <begin position="1"/>
        <end position="22"/>
    </location>
</feature>
<reference evidence="2 3" key="1">
    <citation type="submission" date="2018-09" db="EMBL/GenBank/DDBJ databases">
        <authorList>
            <person name="Wang X."/>
            <person name="Du Z."/>
        </authorList>
    </citation>
    <scope>NUCLEOTIDE SEQUENCE [LARGE SCALE GENOMIC DNA]</scope>
    <source>
        <strain evidence="2 3">N3</strain>
    </source>
</reference>
<sequence length="172" mass="18820">MKKSTLVILSFLSFLGILSCQTEDQDPIGNDDDLLTGEYHVKAKIDGVSKNFPFTFCGNFENEGVFSLLVGGASREGENPEPVITIVLEKSGRITSGDYSVNSSELSAEYNLGEGKESYYASSVLTPKDFSMQITAINNEKVRGTFKGTFKNNQGQTMSITEGTFFLPITLR</sequence>
<gene>
    <name evidence="2" type="ORF">D0X99_16290</name>
</gene>
<comment type="caution">
    <text evidence="2">The sequence shown here is derived from an EMBL/GenBank/DDBJ whole genome shotgun (WGS) entry which is preliminary data.</text>
</comment>
<evidence type="ECO:0008006" key="4">
    <source>
        <dbReference type="Google" id="ProtNLM"/>
    </source>
</evidence>
<protein>
    <recommendedName>
        <fullName evidence="4">Lipocalin-like domain-containing protein</fullName>
    </recommendedName>
</protein>
<dbReference type="RefSeq" id="WP_119478922.1">
    <property type="nucleotide sequence ID" value="NZ_QXML01000009.1"/>
</dbReference>
<keyword evidence="3" id="KW-1185">Reference proteome</keyword>